<name>A0A9D1KPH9_9ACTN</name>
<dbReference type="Proteomes" id="UP000886842">
    <property type="component" value="Unassembled WGS sequence"/>
</dbReference>
<accession>A0A9D1KPH9</accession>
<keyword evidence="1" id="KW-0812">Transmembrane</keyword>
<keyword evidence="1" id="KW-1133">Transmembrane helix</keyword>
<dbReference type="GO" id="GO:0080120">
    <property type="term" value="P:CAAX-box protein maturation"/>
    <property type="evidence" value="ECO:0007669"/>
    <property type="project" value="UniProtKB-ARBA"/>
</dbReference>
<keyword evidence="3" id="KW-0378">Hydrolase</keyword>
<keyword evidence="3" id="KW-0482">Metalloprotease</keyword>
<feature type="transmembrane region" description="Helical" evidence="1">
    <location>
        <begin position="189"/>
        <end position="205"/>
    </location>
</feature>
<feature type="transmembrane region" description="Helical" evidence="1">
    <location>
        <begin position="211"/>
        <end position="229"/>
    </location>
</feature>
<evidence type="ECO:0000313" key="3">
    <source>
        <dbReference type="EMBL" id="HIT76862.1"/>
    </source>
</evidence>
<keyword evidence="1" id="KW-0472">Membrane</keyword>
<gene>
    <name evidence="3" type="ORF">IAA98_14880</name>
</gene>
<feature type="transmembrane region" description="Helical" evidence="1">
    <location>
        <begin position="73"/>
        <end position="95"/>
    </location>
</feature>
<dbReference type="Pfam" id="PF02517">
    <property type="entry name" value="Rce1-like"/>
    <property type="match status" value="1"/>
</dbReference>
<dbReference type="GO" id="GO:0004175">
    <property type="term" value="F:endopeptidase activity"/>
    <property type="evidence" value="ECO:0007669"/>
    <property type="project" value="UniProtKB-ARBA"/>
</dbReference>
<proteinExistence type="predicted"/>
<feature type="domain" description="CAAX prenyl protease 2/Lysostaphin resistance protein A-like" evidence="2">
    <location>
        <begin position="155"/>
        <end position="246"/>
    </location>
</feature>
<evidence type="ECO:0000259" key="2">
    <source>
        <dbReference type="Pfam" id="PF02517"/>
    </source>
</evidence>
<keyword evidence="3" id="KW-0645">Protease</keyword>
<dbReference type="GO" id="GO:0008237">
    <property type="term" value="F:metallopeptidase activity"/>
    <property type="evidence" value="ECO:0007669"/>
    <property type="project" value="UniProtKB-KW"/>
</dbReference>
<feature type="transmembrane region" description="Helical" evidence="1">
    <location>
        <begin position="236"/>
        <end position="255"/>
    </location>
</feature>
<organism evidence="3 4">
    <name type="scientific">Candidatus Avipropionibacterium avicola</name>
    <dbReference type="NCBI Taxonomy" id="2840701"/>
    <lineage>
        <taxon>Bacteria</taxon>
        <taxon>Bacillati</taxon>
        <taxon>Actinomycetota</taxon>
        <taxon>Actinomycetes</taxon>
        <taxon>Propionibacteriales</taxon>
        <taxon>Propionibacteriaceae</taxon>
        <taxon>Propionibacteriaceae incertae sedis</taxon>
        <taxon>Candidatus Avipropionibacterium</taxon>
    </lineage>
</organism>
<evidence type="ECO:0000256" key="1">
    <source>
        <dbReference type="SAM" id="Phobius"/>
    </source>
</evidence>
<dbReference type="EMBL" id="DVLP01000428">
    <property type="protein sequence ID" value="HIT76862.1"/>
    <property type="molecule type" value="Genomic_DNA"/>
</dbReference>
<dbReference type="AlphaFoldDB" id="A0A9D1KPH9"/>
<dbReference type="InterPro" id="IPR003675">
    <property type="entry name" value="Rce1/LyrA-like_dom"/>
</dbReference>
<evidence type="ECO:0000313" key="4">
    <source>
        <dbReference type="Proteomes" id="UP000886842"/>
    </source>
</evidence>
<feature type="transmembrane region" description="Helical" evidence="1">
    <location>
        <begin position="116"/>
        <end position="135"/>
    </location>
</feature>
<reference evidence="3" key="2">
    <citation type="journal article" date="2021" name="PeerJ">
        <title>Extensive microbial diversity within the chicken gut microbiome revealed by metagenomics and culture.</title>
        <authorList>
            <person name="Gilroy R."/>
            <person name="Ravi A."/>
            <person name="Getino M."/>
            <person name="Pursley I."/>
            <person name="Horton D.L."/>
            <person name="Alikhan N.F."/>
            <person name="Baker D."/>
            <person name="Gharbi K."/>
            <person name="Hall N."/>
            <person name="Watson M."/>
            <person name="Adriaenssens E.M."/>
            <person name="Foster-Nyarko E."/>
            <person name="Jarju S."/>
            <person name="Secka A."/>
            <person name="Antonio M."/>
            <person name="Oren A."/>
            <person name="Chaudhuri R.R."/>
            <person name="La Ragione R."/>
            <person name="Hildebrand F."/>
            <person name="Pallen M.J."/>
        </authorList>
    </citation>
    <scope>NUCLEOTIDE SEQUENCE</scope>
    <source>
        <strain evidence="3">ChiGjej1B1-24693</strain>
    </source>
</reference>
<feature type="transmembrane region" description="Helical" evidence="1">
    <location>
        <begin position="155"/>
        <end position="182"/>
    </location>
</feature>
<protein>
    <submittedName>
        <fullName evidence="3">CPBP family intramembrane metalloprotease</fullName>
    </submittedName>
</protein>
<reference evidence="3" key="1">
    <citation type="submission" date="2020-10" db="EMBL/GenBank/DDBJ databases">
        <authorList>
            <person name="Gilroy R."/>
        </authorList>
    </citation>
    <scope>NUCLEOTIDE SEQUENCE</scope>
    <source>
        <strain evidence="3">ChiGjej1B1-24693</strain>
    </source>
</reference>
<sequence>MGGHFEDVEVRNELPTRLLRIEIVVVLGVSLGASAVWSVLSIIRKLTDPQVPLNQQTTSLNVSTVPDRPWLDLSYQIANILLPVAPALLVMYLLAISFRRPFAMIGFDARRPLPDLVLGLLVALGIGLPGLGLYLGARALNLNTTVSAANLTEQWWTTPVLIGLAIMNGVLEEVIMLGWWFVRTRELGWGWLWVILGSALVRGSYHLYQGIGGFIGNVVMGVIFGLVFVKCRRVMPLVVAHAVIDIVAFVGYALAAPHLSWLG</sequence>
<feature type="transmembrane region" description="Helical" evidence="1">
    <location>
        <begin position="21"/>
        <end position="43"/>
    </location>
</feature>
<comment type="caution">
    <text evidence="3">The sequence shown here is derived from an EMBL/GenBank/DDBJ whole genome shotgun (WGS) entry which is preliminary data.</text>
</comment>